<protein>
    <submittedName>
        <fullName evidence="2">Uncharacterized protein</fullName>
    </submittedName>
</protein>
<proteinExistence type="predicted"/>
<keyword evidence="1" id="KW-1133">Transmembrane helix</keyword>
<keyword evidence="3" id="KW-1185">Reference proteome</keyword>
<feature type="transmembrane region" description="Helical" evidence="1">
    <location>
        <begin position="116"/>
        <end position="134"/>
    </location>
</feature>
<dbReference type="GeneID" id="70239695"/>
<comment type="caution">
    <text evidence="2">The sequence shown here is derived from an EMBL/GenBank/DDBJ whole genome shotgun (WGS) entry which is preliminary data.</text>
</comment>
<dbReference type="EMBL" id="JAJTJA010000004">
    <property type="protein sequence ID" value="KAH8700850.1"/>
    <property type="molecule type" value="Genomic_DNA"/>
</dbReference>
<sequence>MLYSREQSASICGVGPASRSLFTFSQFGNHVQVRACYELITSAIDMRGTKKNWSLLPAFLVLLWCDLVAVASLLVSDLFTFVVIISNKFSHRLLRCDTTVCTRLSYLSFLDLPDSIVYMFMFMFIFIFGCGKFSSTNQNNWMLWFVFVRT</sequence>
<feature type="transmembrane region" description="Helical" evidence="1">
    <location>
        <begin position="55"/>
        <end position="85"/>
    </location>
</feature>
<gene>
    <name evidence="2" type="ORF">BGW36DRAFT_137249</name>
</gene>
<reference evidence="2" key="1">
    <citation type="submission" date="2021-12" db="EMBL/GenBank/DDBJ databases">
        <title>Convergent genome expansion in fungi linked to evolution of root-endophyte symbiosis.</title>
        <authorList>
            <consortium name="DOE Joint Genome Institute"/>
            <person name="Ke Y.-H."/>
            <person name="Bonito G."/>
            <person name="Liao H.-L."/>
            <person name="Looney B."/>
            <person name="Rojas-Flechas A."/>
            <person name="Nash J."/>
            <person name="Hameed K."/>
            <person name="Schadt C."/>
            <person name="Martin F."/>
            <person name="Crous P.W."/>
            <person name="Miettinen O."/>
            <person name="Magnuson J.K."/>
            <person name="Labbe J."/>
            <person name="Jacobson D."/>
            <person name="Doktycz M.J."/>
            <person name="Veneault-Fourrey C."/>
            <person name="Kuo A."/>
            <person name="Mondo S."/>
            <person name="Calhoun S."/>
            <person name="Riley R."/>
            <person name="Ohm R."/>
            <person name="LaButti K."/>
            <person name="Andreopoulos B."/>
            <person name="Pangilinan J."/>
            <person name="Nolan M."/>
            <person name="Tritt A."/>
            <person name="Clum A."/>
            <person name="Lipzen A."/>
            <person name="Daum C."/>
            <person name="Barry K."/>
            <person name="Grigoriev I.V."/>
            <person name="Vilgalys R."/>
        </authorList>
    </citation>
    <scope>NUCLEOTIDE SEQUENCE</scope>
    <source>
        <strain evidence="2">PMI_201</strain>
    </source>
</reference>
<dbReference type="RefSeq" id="XP_046074556.1">
    <property type="nucleotide sequence ID" value="XM_046209408.1"/>
</dbReference>
<evidence type="ECO:0000313" key="3">
    <source>
        <dbReference type="Proteomes" id="UP001201262"/>
    </source>
</evidence>
<keyword evidence="1" id="KW-0472">Membrane</keyword>
<evidence type="ECO:0000313" key="2">
    <source>
        <dbReference type="EMBL" id="KAH8700850.1"/>
    </source>
</evidence>
<name>A0AAD4PY72_9EURO</name>
<organism evidence="2 3">
    <name type="scientific">Talaromyces proteolyticus</name>
    <dbReference type="NCBI Taxonomy" id="1131652"/>
    <lineage>
        <taxon>Eukaryota</taxon>
        <taxon>Fungi</taxon>
        <taxon>Dikarya</taxon>
        <taxon>Ascomycota</taxon>
        <taxon>Pezizomycotina</taxon>
        <taxon>Eurotiomycetes</taxon>
        <taxon>Eurotiomycetidae</taxon>
        <taxon>Eurotiales</taxon>
        <taxon>Trichocomaceae</taxon>
        <taxon>Talaromyces</taxon>
        <taxon>Talaromyces sect. Bacilispori</taxon>
    </lineage>
</organism>
<keyword evidence="1" id="KW-0812">Transmembrane</keyword>
<dbReference type="AlphaFoldDB" id="A0AAD4PY72"/>
<accession>A0AAD4PY72</accession>
<dbReference type="Proteomes" id="UP001201262">
    <property type="component" value="Unassembled WGS sequence"/>
</dbReference>
<evidence type="ECO:0000256" key="1">
    <source>
        <dbReference type="SAM" id="Phobius"/>
    </source>
</evidence>